<dbReference type="OrthoDB" id="9976751at2"/>
<reference evidence="1 2" key="1">
    <citation type="submission" date="2018-10" db="EMBL/GenBank/DDBJ databases">
        <authorList>
            <person name="Li J."/>
        </authorList>
    </citation>
    <scope>NUCLEOTIDE SEQUENCE [LARGE SCALE GENOMIC DNA]</scope>
    <source>
        <strain evidence="1 2">IF 016277</strain>
    </source>
</reference>
<evidence type="ECO:0000313" key="2">
    <source>
        <dbReference type="Proteomes" id="UP000272503"/>
    </source>
</evidence>
<accession>A0A3L7A4Z9</accession>
<dbReference type="EMBL" id="RCUX01000011">
    <property type="protein sequence ID" value="RLP74372.1"/>
    <property type="molecule type" value="Genomic_DNA"/>
</dbReference>
<protein>
    <submittedName>
        <fullName evidence="1">Uncharacterized protein</fullName>
    </submittedName>
</protein>
<proteinExistence type="predicted"/>
<evidence type="ECO:0000313" key="1">
    <source>
        <dbReference type="EMBL" id="RLP74372.1"/>
    </source>
</evidence>
<keyword evidence="2" id="KW-1185">Reference proteome</keyword>
<organism evidence="1 2">
    <name type="scientific">Mycetocola tolaasinivorans</name>
    <dbReference type="NCBI Taxonomy" id="76635"/>
    <lineage>
        <taxon>Bacteria</taxon>
        <taxon>Bacillati</taxon>
        <taxon>Actinomycetota</taxon>
        <taxon>Actinomycetes</taxon>
        <taxon>Micrococcales</taxon>
        <taxon>Microbacteriaceae</taxon>
        <taxon>Mycetocola</taxon>
    </lineage>
</organism>
<comment type="caution">
    <text evidence="1">The sequence shown here is derived from an EMBL/GenBank/DDBJ whole genome shotgun (WGS) entry which is preliminary data.</text>
</comment>
<dbReference type="RefSeq" id="WP_121649454.1">
    <property type="nucleotide sequence ID" value="NZ_RCUX01000011.1"/>
</dbReference>
<gene>
    <name evidence="1" type="ORF">D9V32_13570</name>
</gene>
<dbReference type="Proteomes" id="UP000272503">
    <property type="component" value="Unassembled WGS sequence"/>
</dbReference>
<dbReference type="AlphaFoldDB" id="A0A3L7A4Z9"/>
<sequence>MRRLFRLLAAYVDAVSAAFEKFATEARENARGYSASEYRRGFEDGLRNTHIEAQALQKFRALGVKPKQGLEWALILAAAGATDDLVGIFAQITASRQIRLQEIHLLHDKNIEIRFTATPQGVKNGD</sequence>
<name>A0A3L7A4Z9_9MICO</name>